<dbReference type="OrthoDB" id="1376278at2"/>
<evidence type="ECO:0000256" key="1">
    <source>
        <dbReference type="SAM" id="Phobius"/>
    </source>
</evidence>
<keyword evidence="3" id="KW-1185">Reference proteome</keyword>
<keyword evidence="1" id="KW-1133">Transmembrane helix</keyword>
<keyword evidence="1" id="KW-0472">Membrane</keyword>
<sequence length="89" mass="10399">MKPNSIYFSGINSFLITQFLFFIDEGFYDFRWMTNTGNWLVFAFYFIVLTMILYIINLGLGKIKANENVILGVNLIVFPTILLLILYNL</sequence>
<proteinExistence type="predicted"/>
<organism evidence="2 3">
    <name type="scientific">Flavobacterium cauense R2A-7</name>
    <dbReference type="NCBI Taxonomy" id="1341154"/>
    <lineage>
        <taxon>Bacteria</taxon>
        <taxon>Pseudomonadati</taxon>
        <taxon>Bacteroidota</taxon>
        <taxon>Flavobacteriia</taxon>
        <taxon>Flavobacteriales</taxon>
        <taxon>Flavobacteriaceae</taxon>
        <taxon>Flavobacterium</taxon>
    </lineage>
</organism>
<feature type="transmembrane region" description="Helical" evidence="1">
    <location>
        <begin position="69"/>
        <end position="87"/>
    </location>
</feature>
<evidence type="ECO:0000313" key="2">
    <source>
        <dbReference type="EMBL" id="TWI13698.1"/>
    </source>
</evidence>
<comment type="caution">
    <text evidence="2">The sequence shown here is derived from an EMBL/GenBank/DDBJ whole genome shotgun (WGS) entry which is preliminary data.</text>
</comment>
<dbReference type="EMBL" id="VLKQ01000003">
    <property type="protein sequence ID" value="TWI13698.1"/>
    <property type="molecule type" value="Genomic_DNA"/>
</dbReference>
<dbReference type="RefSeq" id="WP_023571378.1">
    <property type="nucleotide sequence ID" value="NZ_AVBI01000019.1"/>
</dbReference>
<keyword evidence="1" id="KW-0812">Transmembrane</keyword>
<dbReference type="Proteomes" id="UP000319848">
    <property type="component" value="Unassembled WGS sequence"/>
</dbReference>
<dbReference type="STRING" id="1341154.FCR2A7T_22670"/>
<accession>V6RXV9</accession>
<protein>
    <submittedName>
        <fullName evidence="2">Uncharacterized protein</fullName>
    </submittedName>
</protein>
<gene>
    <name evidence="2" type="ORF">IP98_00843</name>
</gene>
<name>V6RXV9_9FLAO</name>
<feature type="transmembrane region" description="Helical" evidence="1">
    <location>
        <begin position="6"/>
        <end position="27"/>
    </location>
</feature>
<evidence type="ECO:0000313" key="3">
    <source>
        <dbReference type="Proteomes" id="UP000319848"/>
    </source>
</evidence>
<feature type="transmembrane region" description="Helical" evidence="1">
    <location>
        <begin position="39"/>
        <end position="57"/>
    </location>
</feature>
<dbReference type="AlphaFoldDB" id="V6RXV9"/>
<reference evidence="2 3" key="1">
    <citation type="journal article" date="2015" name="Stand. Genomic Sci.">
        <title>Genomic Encyclopedia of Bacterial and Archaeal Type Strains, Phase III: the genomes of soil and plant-associated and newly described type strains.</title>
        <authorList>
            <person name="Whitman W.B."/>
            <person name="Woyke T."/>
            <person name="Klenk H.P."/>
            <person name="Zhou Y."/>
            <person name="Lilburn T.G."/>
            <person name="Beck B.J."/>
            <person name="De Vos P."/>
            <person name="Vandamme P."/>
            <person name="Eisen J.A."/>
            <person name="Garrity G."/>
            <person name="Hugenholtz P."/>
            <person name="Kyrpides N.C."/>
        </authorList>
    </citation>
    <scope>NUCLEOTIDE SEQUENCE [LARGE SCALE GENOMIC DNA]</scope>
    <source>
        <strain evidence="2 3">CGMCC 1.7270</strain>
    </source>
</reference>